<reference evidence="1" key="1">
    <citation type="journal article" date="2019" name="bioRxiv">
        <title>The Genome of the Zebra Mussel, Dreissena polymorpha: A Resource for Invasive Species Research.</title>
        <authorList>
            <person name="McCartney M.A."/>
            <person name="Auch B."/>
            <person name="Kono T."/>
            <person name="Mallez S."/>
            <person name="Zhang Y."/>
            <person name="Obille A."/>
            <person name="Becker A."/>
            <person name="Abrahante J.E."/>
            <person name="Garbe J."/>
            <person name="Badalamenti J.P."/>
            <person name="Herman A."/>
            <person name="Mangelson H."/>
            <person name="Liachko I."/>
            <person name="Sullivan S."/>
            <person name="Sone E.D."/>
            <person name="Koren S."/>
            <person name="Silverstein K.A.T."/>
            <person name="Beckman K.B."/>
            <person name="Gohl D.M."/>
        </authorList>
    </citation>
    <scope>NUCLEOTIDE SEQUENCE</scope>
    <source>
        <strain evidence="1">Duluth1</strain>
        <tissue evidence="1">Whole animal</tissue>
    </source>
</reference>
<protein>
    <submittedName>
        <fullName evidence="1">Uncharacterized protein</fullName>
    </submittedName>
</protein>
<sequence>MSRIVIFNYPEILTALIVKTTEPTKNPETKLTANGLNRRMEQLETALMITIWHTILERFNASSLCLQKIYIYLFNVVKLYNSLISFQLDTLDTFDDIG</sequence>
<evidence type="ECO:0000313" key="1">
    <source>
        <dbReference type="EMBL" id="KAH3736508.1"/>
    </source>
</evidence>
<evidence type="ECO:0000313" key="2">
    <source>
        <dbReference type="Proteomes" id="UP000828390"/>
    </source>
</evidence>
<organism evidence="1 2">
    <name type="scientific">Dreissena polymorpha</name>
    <name type="common">Zebra mussel</name>
    <name type="synonym">Mytilus polymorpha</name>
    <dbReference type="NCBI Taxonomy" id="45954"/>
    <lineage>
        <taxon>Eukaryota</taxon>
        <taxon>Metazoa</taxon>
        <taxon>Spiralia</taxon>
        <taxon>Lophotrochozoa</taxon>
        <taxon>Mollusca</taxon>
        <taxon>Bivalvia</taxon>
        <taxon>Autobranchia</taxon>
        <taxon>Heteroconchia</taxon>
        <taxon>Euheterodonta</taxon>
        <taxon>Imparidentia</taxon>
        <taxon>Neoheterodontei</taxon>
        <taxon>Myida</taxon>
        <taxon>Dreissenoidea</taxon>
        <taxon>Dreissenidae</taxon>
        <taxon>Dreissena</taxon>
    </lineage>
</organism>
<dbReference type="Proteomes" id="UP000828390">
    <property type="component" value="Unassembled WGS sequence"/>
</dbReference>
<keyword evidence="2" id="KW-1185">Reference proteome</keyword>
<name>A0A9D4HXL7_DREPO</name>
<reference evidence="1" key="2">
    <citation type="submission" date="2020-11" db="EMBL/GenBank/DDBJ databases">
        <authorList>
            <person name="McCartney M.A."/>
            <person name="Auch B."/>
            <person name="Kono T."/>
            <person name="Mallez S."/>
            <person name="Becker A."/>
            <person name="Gohl D.M."/>
            <person name="Silverstein K.A.T."/>
            <person name="Koren S."/>
            <person name="Bechman K.B."/>
            <person name="Herman A."/>
            <person name="Abrahante J.E."/>
            <person name="Garbe J."/>
        </authorList>
    </citation>
    <scope>NUCLEOTIDE SEQUENCE</scope>
    <source>
        <strain evidence="1">Duluth1</strain>
        <tissue evidence="1">Whole animal</tissue>
    </source>
</reference>
<comment type="caution">
    <text evidence="1">The sequence shown here is derived from an EMBL/GenBank/DDBJ whole genome shotgun (WGS) entry which is preliminary data.</text>
</comment>
<proteinExistence type="predicted"/>
<accession>A0A9D4HXL7</accession>
<dbReference type="EMBL" id="JAIWYP010000011">
    <property type="protein sequence ID" value="KAH3736508.1"/>
    <property type="molecule type" value="Genomic_DNA"/>
</dbReference>
<dbReference type="AlphaFoldDB" id="A0A9D4HXL7"/>
<gene>
    <name evidence="1" type="ORF">DPMN_043078</name>
</gene>